<evidence type="ECO:0000313" key="5">
    <source>
        <dbReference type="Proteomes" id="UP000693946"/>
    </source>
</evidence>
<name>A0AAV6SAN1_SOLSE</name>
<dbReference type="PANTHER" id="PTHR14388">
    <property type="entry name" value="T CELL-SPECIFIC ADAPTER PROTEIN TSAD"/>
    <property type="match status" value="1"/>
</dbReference>
<dbReference type="InterPro" id="IPR000980">
    <property type="entry name" value="SH2"/>
</dbReference>
<dbReference type="Proteomes" id="UP000693946">
    <property type="component" value="Linkage Group LG14"/>
</dbReference>
<dbReference type="AlphaFoldDB" id="A0AAV6SAN1"/>
<evidence type="ECO:0000256" key="2">
    <source>
        <dbReference type="PROSITE-ProRule" id="PRU00191"/>
    </source>
</evidence>
<evidence type="ECO:0000259" key="3">
    <source>
        <dbReference type="PROSITE" id="PS50001"/>
    </source>
</evidence>
<feature type="domain" description="SH2" evidence="3">
    <location>
        <begin position="32"/>
        <end position="123"/>
    </location>
</feature>
<dbReference type="SMART" id="SM00252">
    <property type="entry name" value="SH2"/>
    <property type="match status" value="1"/>
</dbReference>
<protein>
    <recommendedName>
        <fullName evidence="3">SH2 domain-containing protein</fullName>
    </recommendedName>
</protein>
<dbReference type="PROSITE" id="PS50001">
    <property type="entry name" value="SH2"/>
    <property type="match status" value="1"/>
</dbReference>
<keyword evidence="1 2" id="KW-0727">SH2 domain</keyword>
<evidence type="ECO:0000313" key="4">
    <source>
        <dbReference type="EMBL" id="KAG7514584.1"/>
    </source>
</evidence>
<gene>
    <name evidence="4" type="ORF">JOB18_037794</name>
</gene>
<organism evidence="4 5">
    <name type="scientific">Solea senegalensis</name>
    <name type="common">Senegalese sole</name>
    <dbReference type="NCBI Taxonomy" id="28829"/>
    <lineage>
        <taxon>Eukaryota</taxon>
        <taxon>Metazoa</taxon>
        <taxon>Chordata</taxon>
        <taxon>Craniata</taxon>
        <taxon>Vertebrata</taxon>
        <taxon>Euteleostomi</taxon>
        <taxon>Actinopterygii</taxon>
        <taxon>Neopterygii</taxon>
        <taxon>Teleostei</taxon>
        <taxon>Neoteleostei</taxon>
        <taxon>Acanthomorphata</taxon>
        <taxon>Carangaria</taxon>
        <taxon>Pleuronectiformes</taxon>
        <taxon>Pleuronectoidei</taxon>
        <taxon>Soleidae</taxon>
        <taxon>Solea</taxon>
    </lineage>
</organism>
<accession>A0AAV6SAN1</accession>
<evidence type="ECO:0000256" key="1">
    <source>
        <dbReference type="ARBA" id="ARBA00022999"/>
    </source>
</evidence>
<comment type="caution">
    <text evidence="4">The sequence shown here is derived from an EMBL/GenBank/DDBJ whole genome shotgun (WGS) entry which is preliminary data.</text>
</comment>
<keyword evidence="5" id="KW-1185">Reference proteome</keyword>
<dbReference type="Pfam" id="PF00017">
    <property type="entry name" value="SH2"/>
    <property type="match status" value="1"/>
</dbReference>
<dbReference type="GO" id="GO:0005737">
    <property type="term" value="C:cytoplasm"/>
    <property type="evidence" value="ECO:0007669"/>
    <property type="project" value="TreeGrafter"/>
</dbReference>
<dbReference type="PANTHER" id="PTHR14388:SF3">
    <property type="entry name" value="HEMATOPOIETIC SH2 DOMAIN-CONTAINING PROTEIN"/>
    <property type="match status" value="1"/>
</dbReference>
<sequence>MWSQSLQGQQTFNWFTQSQLQSVIRNGIVPEWFHGIISRKAAEELLVPKPPGYFLIRVSESRIGYTLSHRVEDSCRHFMIDALEGGQYVIVGQNRHHRFLQDLVDFHRRTPIMPFNQVLTAACGQPSNDQTDYVELLFPERHLRPDDSLLQSNSMQLNWRNKESQEEMNRPALPYRPQNLVNSAVLPPNNKPNKHYPDLKELSPATNQVCIRTVSAPDGLSEHPRSSNCQPAKSHDVKLSVVSNLKNLRKKLQKKSTSQHHLYAEITVEAQDNTEYQEISGEQSVDWTQFGCNQAEELPYEYLPPPPFAPGYDAQVHPYM</sequence>
<proteinExistence type="predicted"/>
<reference evidence="4 5" key="1">
    <citation type="journal article" date="2021" name="Sci. Rep.">
        <title>Chromosome anchoring in Senegalese sole (Solea senegalensis) reveals sex-associated markers and genome rearrangements in flatfish.</title>
        <authorList>
            <person name="Guerrero-Cozar I."/>
            <person name="Gomez-Garrido J."/>
            <person name="Berbel C."/>
            <person name="Martinez-Blanch J.F."/>
            <person name="Alioto T."/>
            <person name="Claros M.G."/>
            <person name="Gagnaire P.A."/>
            <person name="Manchado M."/>
        </authorList>
    </citation>
    <scope>NUCLEOTIDE SEQUENCE [LARGE SCALE GENOMIC DNA]</scope>
    <source>
        <strain evidence="4">Sse05_10M</strain>
    </source>
</reference>
<dbReference type="EMBL" id="JAGKHQ010000006">
    <property type="protein sequence ID" value="KAG7514584.1"/>
    <property type="molecule type" value="Genomic_DNA"/>
</dbReference>